<dbReference type="EMBL" id="JBHUHR010000007">
    <property type="protein sequence ID" value="MFD2033780.1"/>
    <property type="molecule type" value="Genomic_DNA"/>
</dbReference>
<comment type="caution">
    <text evidence="1">The sequence shown here is derived from an EMBL/GenBank/DDBJ whole genome shotgun (WGS) entry which is preliminary data.</text>
</comment>
<accession>A0ABW4VLX7</accession>
<evidence type="ECO:0000313" key="2">
    <source>
        <dbReference type="Proteomes" id="UP001597361"/>
    </source>
</evidence>
<evidence type="ECO:0000313" key="1">
    <source>
        <dbReference type="EMBL" id="MFD2033780.1"/>
    </source>
</evidence>
<keyword evidence="2" id="KW-1185">Reference proteome</keyword>
<protein>
    <submittedName>
        <fullName evidence="1">Uncharacterized protein</fullName>
    </submittedName>
</protein>
<dbReference type="Proteomes" id="UP001597361">
    <property type="component" value="Unassembled WGS sequence"/>
</dbReference>
<organism evidence="1 2">
    <name type="scientific">Belliella marina</name>
    <dbReference type="NCBI Taxonomy" id="1644146"/>
    <lineage>
        <taxon>Bacteria</taxon>
        <taxon>Pseudomonadati</taxon>
        <taxon>Bacteroidota</taxon>
        <taxon>Cytophagia</taxon>
        <taxon>Cytophagales</taxon>
        <taxon>Cyclobacteriaceae</taxon>
        <taxon>Belliella</taxon>
    </lineage>
</organism>
<reference evidence="2" key="1">
    <citation type="journal article" date="2019" name="Int. J. Syst. Evol. Microbiol.">
        <title>The Global Catalogue of Microorganisms (GCM) 10K type strain sequencing project: providing services to taxonomists for standard genome sequencing and annotation.</title>
        <authorList>
            <consortium name="The Broad Institute Genomics Platform"/>
            <consortium name="The Broad Institute Genome Sequencing Center for Infectious Disease"/>
            <person name="Wu L."/>
            <person name="Ma J."/>
        </authorList>
    </citation>
    <scope>NUCLEOTIDE SEQUENCE [LARGE SCALE GENOMIC DNA]</scope>
    <source>
        <strain evidence="2">CGMCC 1.15180</strain>
    </source>
</reference>
<sequence length="91" mass="10666">MVLRIYLILICFCQFQILLAQDMSCYYLKDKKSILTKQSGQYFVKLPPNTSKSDLHQFEINQEDILFFQNRNSFGALEIKSDDIDFSLTLS</sequence>
<name>A0ABW4VLX7_9BACT</name>
<proteinExistence type="predicted"/>
<dbReference type="RefSeq" id="WP_376883469.1">
    <property type="nucleotide sequence ID" value="NZ_JBHUHR010000007.1"/>
</dbReference>
<gene>
    <name evidence="1" type="ORF">ACFSKL_03205</name>
</gene>